<dbReference type="PANTHER" id="PTHR23028:SF53">
    <property type="entry name" value="ACYL_TRANSF_3 DOMAIN-CONTAINING PROTEIN"/>
    <property type="match status" value="1"/>
</dbReference>
<feature type="transmembrane region" description="Helical" evidence="8">
    <location>
        <begin position="179"/>
        <end position="197"/>
    </location>
</feature>
<keyword evidence="6 8" id="KW-0472">Membrane</keyword>
<evidence type="ECO:0000256" key="7">
    <source>
        <dbReference type="ARBA" id="ARBA00023315"/>
    </source>
</evidence>
<dbReference type="InterPro" id="IPR002656">
    <property type="entry name" value="Acyl_transf_3_dom"/>
</dbReference>
<dbReference type="EMBL" id="CAFBLP010000009">
    <property type="protein sequence ID" value="CAB4866540.1"/>
    <property type="molecule type" value="Genomic_DNA"/>
</dbReference>
<keyword evidence="4 8" id="KW-0812">Transmembrane</keyword>
<feature type="transmembrane region" description="Helical" evidence="8">
    <location>
        <begin position="242"/>
        <end position="264"/>
    </location>
</feature>
<dbReference type="Pfam" id="PF01757">
    <property type="entry name" value="Acyl_transf_3"/>
    <property type="match status" value="1"/>
</dbReference>
<sequence length="711" mass="76630">MTQESVDPPALGRLAELDRRWVPSGTVEFDVTRPNKMGYQPGLDGLRAISVIAVILYHAGLPWMQGGFFGVEVFFVVSGYLITSLLLDERAQNNRVSLGQFWLRRARRLLPALFTMLVAVALWASLFGTAEQQSTLKRDLPWSILYVSNWGQILGKAPYFASVDPPLLRHLWSLAVEEQWYLIWPLVFVGAMAVGAGRLRSRGVAFAAASLSLMVLMYVLHATTPASGTISLLGHQANRTNFMYLSTVTRASGLLLGASCAFVWRPWRNSRPMRKFGTRLDPIGAAAVTLLVCIMSVAALTDGYVYQWLLAVVSVLSMVAIAVVVHPDASGFRAIMGWRPLVEIGRRSYGLYLWHWPIFVFGHVYHSGSYPRLVLGGLATVAVSEACYRYVETPIRQGVLRRWLRDQRAAIGGDRARRVRVTAAAVSAVAVVVVGLGLFYASVDRFDPAAGGTDASFVVPVGSAPSVQSTPASNVAATTTTLATLPRRLTVVGDSQAHSLVINKPAGLETTFTVSDGSVEGCGVYDTGTVVSARTSFRRAFGNCVGWAAKWGAAASAARAQVALVVIGAWDVFDLKLADRTLVFATPEADAYYLAQLQTGIDALKAAGAHVALLEVACMRPKDVKGAGVPALPERGDDARTGHVNDLLRTAAAADPTHVSFVTGPTEWCHDAAISADLGYRWDGVHVFKPGANLIFETIAPALLRIPVPAD</sequence>
<evidence type="ECO:0000256" key="1">
    <source>
        <dbReference type="ARBA" id="ARBA00004651"/>
    </source>
</evidence>
<evidence type="ECO:0000256" key="6">
    <source>
        <dbReference type="ARBA" id="ARBA00023136"/>
    </source>
</evidence>
<dbReference type="PANTHER" id="PTHR23028">
    <property type="entry name" value="ACETYLTRANSFERASE"/>
    <property type="match status" value="1"/>
</dbReference>
<organism evidence="10">
    <name type="scientific">freshwater metagenome</name>
    <dbReference type="NCBI Taxonomy" id="449393"/>
    <lineage>
        <taxon>unclassified sequences</taxon>
        <taxon>metagenomes</taxon>
        <taxon>ecological metagenomes</taxon>
    </lineage>
</organism>
<keyword evidence="5 8" id="KW-1133">Transmembrane helix</keyword>
<dbReference type="SUPFAM" id="SSF52266">
    <property type="entry name" value="SGNH hydrolase"/>
    <property type="match status" value="1"/>
</dbReference>
<evidence type="ECO:0000256" key="2">
    <source>
        <dbReference type="ARBA" id="ARBA00022475"/>
    </source>
</evidence>
<dbReference type="InterPro" id="IPR036514">
    <property type="entry name" value="SGNH_hydro_sf"/>
</dbReference>
<feature type="transmembrane region" description="Helical" evidence="8">
    <location>
        <begin position="276"/>
        <end position="299"/>
    </location>
</feature>
<evidence type="ECO:0000259" key="9">
    <source>
        <dbReference type="Pfam" id="PF01757"/>
    </source>
</evidence>
<proteinExistence type="predicted"/>
<feature type="transmembrane region" description="Helical" evidence="8">
    <location>
        <begin position="204"/>
        <end position="222"/>
    </location>
</feature>
<name>A0A6J7DA87_9ZZZZ</name>
<feature type="domain" description="Acyltransferase 3" evidence="9">
    <location>
        <begin position="42"/>
        <end position="384"/>
    </location>
</feature>
<evidence type="ECO:0000313" key="10">
    <source>
        <dbReference type="EMBL" id="CAB4866540.1"/>
    </source>
</evidence>
<feature type="transmembrane region" description="Helical" evidence="8">
    <location>
        <begin position="305"/>
        <end position="327"/>
    </location>
</feature>
<dbReference type="AlphaFoldDB" id="A0A6J7DA87"/>
<evidence type="ECO:0000256" key="5">
    <source>
        <dbReference type="ARBA" id="ARBA00022989"/>
    </source>
</evidence>
<keyword evidence="7" id="KW-0012">Acyltransferase</keyword>
<feature type="transmembrane region" description="Helical" evidence="8">
    <location>
        <begin position="421"/>
        <end position="441"/>
    </location>
</feature>
<dbReference type="InterPro" id="IPR050879">
    <property type="entry name" value="Acyltransferase_3"/>
</dbReference>
<accession>A0A6J7DA87</accession>
<protein>
    <submittedName>
        <fullName evidence="10">Unannotated protein</fullName>
    </submittedName>
</protein>
<dbReference type="GO" id="GO:0016747">
    <property type="term" value="F:acyltransferase activity, transferring groups other than amino-acyl groups"/>
    <property type="evidence" value="ECO:0007669"/>
    <property type="project" value="InterPro"/>
</dbReference>
<feature type="transmembrane region" description="Helical" evidence="8">
    <location>
        <begin position="109"/>
        <end position="130"/>
    </location>
</feature>
<feature type="transmembrane region" description="Helical" evidence="8">
    <location>
        <begin position="67"/>
        <end position="88"/>
    </location>
</feature>
<keyword evidence="2" id="KW-1003">Cell membrane</keyword>
<evidence type="ECO:0000256" key="4">
    <source>
        <dbReference type="ARBA" id="ARBA00022692"/>
    </source>
</evidence>
<evidence type="ECO:0000256" key="3">
    <source>
        <dbReference type="ARBA" id="ARBA00022679"/>
    </source>
</evidence>
<dbReference type="Gene3D" id="3.40.50.1110">
    <property type="entry name" value="SGNH hydrolase"/>
    <property type="match status" value="1"/>
</dbReference>
<gene>
    <name evidence="10" type="ORF">UFOPK3376_00574</name>
</gene>
<keyword evidence="3" id="KW-0808">Transferase</keyword>
<reference evidence="10" key="1">
    <citation type="submission" date="2020-05" db="EMBL/GenBank/DDBJ databases">
        <authorList>
            <person name="Chiriac C."/>
            <person name="Salcher M."/>
            <person name="Ghai R."/>
            <person name="Kavagutti S V."/>
        </authorList>
    </citation>
    <scope>NUCLEOTIDE SEQUENCE</scope>
</reference>
<comment type="subcellular location">
    <subcellularLocation>
        <location evidence="1">Cell membrane</location>
        <topology evidence="1">Multi-pass membrane protein</topology>
    </subcellularLocation>
</comment>
<dbReference type="GO" id="GO:0009103">
    <property type="term" value="P:lipopolysaccharide biosynthetic process"/>
    <property type="evidence" value="ECO:0007669"/>
    <property type="project" value="TreeGrafter"/>
</dbReference>
<dbReference type="GO" id="GO:0005886">
    <property type="term" value="C:plasma membrane"/>
    <property type="evidence" value="ECO:0007669"/>
    <property type="project" value="UniProtKB-SubCell"/>
</dbReference>
<evidence type="ECO:0000256" key="8">
    <source>
        <dbReference type="SAM" id="Phobius"/>
    </source>
</evidence>